<sequence>MSAALSSAEEAEVAEFYCPRNAKPEHQMQAALIRHALMNDLSLHDLADGFSDVIDELVFVTDELAAGHIRADIIALGGMQGRYFPVFIELKAVRALGRLIKQLEAARNAMKLAGDSFLQLLENATGKPRSCISFDDAQLLIIWPESPSGREMDIVAQATAGKFLVATYAGDSGRFERARGK</sequence>
<evidence type="ECO:0000313" key="1">
    <source>
        <dbReference type="EMBL" id="PTD95127.1"/>
    </source>
</evidence>
<name>A0A2T4IBF9_9RHOO</name>
<reference evidence="1 2" key="2">
    <citation type="submission" date="2018-04" db="EMBL/GenBank/DDBJ databases">
        <title>Thauera lacus sp. nov., isolated from an saline lake in Inner Mongolia, China.</title>
        <authorList>
            <person name="Liang Q.-Y."/>
        </authorList>
    </citation>
    <scope>NUCLEOTIDE SEQUENCE [LARGE SCALE GENOMIC DNA]</scope>
    <source>
        <strain evidence="1 2">D20</strain>
    </source>
</reference>
<dbReference type="Proteomes" id="UP000241193">
    <property type="component" value="Unassembled WGS sequence"/>
</dbReference>
<gene>
    <name evidence="1" type="ORF">C8261_15975</name>
</gene>
<proteinExistence type="predicted"/>
<organism evidence="1 2">
    <name type="scientific">Pseudothauera lacus</name>
    <dbReference type="NCBI Taxonomy" id="2136175"/>
    <lineage>
        <taxon>Bacteria</taxon>
        <taxon>Pseudomonadati</taxon>
        <taxon>Pseudomonadota</taxon>
        <taxon>Betaproteobacteria</taxon>
        <taxon>Rhodocyclales</taxon>
        <taxon>Zoogloeaceae</taxon>
        <taxon>Pseudothauera</taxon>
    </lineage>
</organism>
<keyword evidence="2" id="KW-1185">Reference proteome</keyword>
<accession>A0A2T4IBF9</accession>
<dbReference type="AlphaFoldDB" id="A0A2T4IBF9"/>
<comment type="caution">
    <text evidence="1">The sequence shown here is derived from an EMBL/GenBank/DDBJ whole genome shotgun (WGS) entry which is preliminary data.</text>
</comment>
<protein>
    <submittedName>
        <fullName evidence="1">Uncharacterized protein</fullName>
    </submittedName>
</protein>
<reference evidence="1 2" key="1">
    <citation type="submission" date="2018-03" db="EMBL/GenBank/DDBJ databases">
        <authorList>
            <person name="Keele B.F."/>
        </authorList>
    </citation>
    <scope>NUCLEOTIDE SEQUENCE [LARGE SCALE GENOMIC DNA]</scope>
    <source>
        <strain evidence="1 2">D20</strain>
    </source>
</reference>
<evidence type="ECO:0000313" key="2">
    <source>
        <dbReference type="Proteomes" id="UP000241193"/>
    </source>
</evidence>
<dbReference type="EMBL" id="PZKC01000018">
    <property type="protein sequence ID" value="PTD95127.1"/>
    <property type="molecule type" value="Genomic_DNA"/>
</dbReference>